<reference evidence="1" key="1">
    <citation type="submission" date="2013-07" db="EMBL/GenBank/DDBJ databases">
        <title>The genome of an arbuscular mycorrhizal fungus provides insights into the evolution of the oldest plant symbiosis.</title>
        <authorList>
            <consortium name="DOE Joint Genome Institute"/>
            <person name="Tisserant E."/>
            <person name="Malbreil M."/>
            <person name="Kuo A."/>
            <person name="Kohler A."/>
            <person name="Symeonidi A."/>
            <person name="Balestrini R."/>
            <person name="Charron P."/>
            <person name="Duensing N."/>
            <person name="Frei-dit-Frey N."/>
            <person name="Gianinazzi-Pearson V."/>
            <person name="Gilbert B."/>
            <person name="Handa Y."/>
            <person name="Hijri M."/>
            <person name="Kaul R."/>
            <person name="Kawaguchi M."/>
            <person name="Krajinski F."/>
            <person name="Lammers P."/>
            <person name="Lapierre D."/>
            <person name="Masclaux F.G."/>
            <person name="Murat C."/>
            <person name="Morin E."/>
            <person name="Ndikumana S."/>
            <person name="Pagni M."/>
            <person name="Petitpierre D."/>
            <person name="Requena N."/>
            <person name="Rosikiewicz P."/>
            <person name="Riley R."/>
            <person name="Saito K."/>
            <person name="San Clemente H."/>
            <person name="Shapiro H."/>
            <person name="van Tuinen D."/>
            <person name="Becard G."/>
            <person name="Bonfante P."/>
            <person name="Paszkowski U."/>
            <person name="Shachar-Hill Y."/>
            <person name="Young J.P."/>
            <person name="Sanders I.R."/>
            <person name="Henrissat B."/>
            <person name="Rensing S.A."/>
            <person name="Grigoriev I.V."/>
            <person name="Corradi N."/>
            <person name="Roux C."/>
            <person name="Martin F."/>
        </authorList>
    </citation>
    <scope>NUCLEOTIDE SEQUENCE</scope>
    <source>
        <strain evidence="1">DAOM 197198</strain>
    </source>
</reference>
<gene>
    <name evidence="1" type="ORF">GLOINDRAFT_9746</name>
</gene>
<dbReference type="HOGENOM" id="CLU_3125791_0_0_1"/>
<protein>
    <submittedName>
        <fullName evidence="1">Uncharacterized protein</fullName>
    </submittedName>
</protein>
<accession>U9SYS6</accession>
<name>U9SYS6_RHIID</name>
<sequence length="50" mass="5844">MIPKFKITNTNTQLNKKKKVAKKIKNIDKILGGIDKFTILSVVVVRWLRY</sequence>
<proteinExistence type="predicted"/>
<dbReference type="AlphaFoldDB" id="U9SYS6"/>
<evidence type="ECO:0000313" key="1">
    <source>
        <dbReference type="EMBL" id="ERZ99212.1"/>
    </source>
</evidence>
<dbReference type="EMBL" id="KI298155">
    <property type="protein sequence ID" value="ERZ99212.1"/>
    <property type="molecule type" value="Genomic_DNA"/>
</dbReference>
<organism evidence="1">
    <name type="scientific">Rhizophagus irregularis (strain DAOM 181602 / DAOM 197198 / MUCL 43194)</name>
    <name type="common">Arbuscular mycorrhizal fungus</name>
    <name type="synonym">Glomus intraradices</name>
    <dbReference type="NCBI Taxonomy" id="747089"/>
    <lineage>
        <taxon>Eukaryota</taxon>
        <taxon>Fungi</taxon>
        <taxon>Fungi incertae sedis</taxon>
        <taxon>Mucoromycota</taxon>
        <taxon>Glomeromycotina</taxon>
        <taxon>Glomeromycetes</taxon>
        <taxon>Glomerales</taxon>
        <taxon>Glomeraceae</taxon>
        <taxon>Rhizophagus</taxon>
    </lineage>
</organism>